<dbReference type="Gene3D" id="3.40.50.300">
    <property type="entry name" value="P-loop containing nucleotide triphosphate hydrolases"/>
    <property type="match status" value="1"/>
</dbReference>
<dbReference type="eggNOG" id="KOG2859">
    <property type="taxonomic scope" value="Eukaryota"/>
</dbReference>
<sequence length="335" mass="36701">MGAEAFGAKLLADVDSESLSSILDEFRKSHAEDAIERTLVGIKPIDHALSVLAASGSLRGKPVVEITSPSSADGKTSLLYYAAALAVLPAHLDLELSLGGQGAAVIWLDTDGRFDVLRFKQVMLGIAEESIKTAHCGSGEAETPIDGAVSYSVFEEALRHVHIFRPQSSAALLATLESLPEYILHTQHHSRWRRIHAVIVDSASAFYWQDWREAEISRIPGAREEAEAQLQPSTATGHRAHIHRGIISCLHSLRKRFSCSILYATAGLYPARSPPFKPYLPHPWPIFPTVRFAVRRDPVRPFADGMTVDEAGVDASARQEIVQRVYLQASEESHA</sequence>
<name>C4JWT4_UNCRE</name>
<dbReference type="GO" id="GO:0005815">
    <property type="term" value="C:microtubule organizing center"/>
    <property type="evidence" value="ECO:0007669"/>
    <property type="project" value="TreeGrafter"/>
</dbReference>
<dbReference type="GO" id="GO:0000400">
    <property type="term" value="F:four-way junction DNA binding"/>
    <property type="evidence" value="ECO:0007669"/>
    <property type="project" value="TreeGrafter"/>
</dbReference>
<dbReference type="CDD" id="cd19490">
    <property type="entry name" value="XRCC2"/>
    <property type="match status" value="1"/>
</dbReference>
<reference evidence="2" key="1">
    <citation type="journal article" date="2009" name="Genome Res.">
        <title>Comparative genomic analyses of the human fungal pathogens Coccidioides and their relatives.</title>
        <authorList>
            <person name="Sharpton T.J."/>
            <person name="Stajich J.E."/>
            <person name="Rounsley S.D."/>
            <person name="Gardner M.J."/>
            <person name="Wortman J.R."/>
            <person name="Jordar V.S."/>
            <person name="Maiti R."/>
            <person name="Kodira C.D."/>
            <person name="Neafsey D.E."/>
            <person name="Zeng Q."/>
            <person name="Hung C.-Y."/>
            <person name="McMahan C."/>
            <person name="Muszewska A."/>
            <person name="Grynberg M."/>
            <person name="Mandel M.A."/>
            <person name="Kellner E.M."/>
            <person name="Barker B.M."/>
            <person name="Galgiani J.N."/>
            <person name="Orbach M.J."/>
            <person name="Kirkland T.N."/>
            <person name="Cole G.T."/>
            <person name="Henn M.R."/>
            <person name="Birren B.W."/>
            <person name="Taylor J.W."/>
        </authorList>
    </citation>
    <scope>NUCLEOTIDE SEQUENCE [LARGE SCALE GENOMIC DNA]</scope>
    <source>
        <strain evidence="2">UAMH 1704</strain>
    </source>
</reference>
<dbReference type="GO" id="GO:0005657">
    <property type="term" value="C:replication fork"/>
    <property type="evidence" value="ECO:0007669"/>
    <property type="project" value="InterPro"/>
</dbReference>
<dbReference type="OMA" id="TAFFWQD"/>
<dbReference type="InterPro" id="IPR030547">
    <property type="entry name" value="XRCC2"/>
</dbReference>
<dbReference type="PANTHER" id="PTHR46644:SF2">
    <property type="entry name" value="DNA REPAIR PROTEIN XRCC2"/>
    <property type="match status" value="1"/>
</dbReference>
<dbReference type="GeneID" id="8443261"/>
<dbReference type="Proteomes" id="UP000002058">
    <property type="component" value="Unassembled WGS sequence"/>
</dbReference>
<dbReference type="SUPFAM" id="SSF52540">
    <property type="entry name" value="P-loop containing nucleoside triphosphate hydrolases"/>
    <property type="match status" value="1"/>
</dbReference>
<keyword evidence="2" id="KW-1185">Reference proteome</keyword>
<evidence type="ECO:0000313" key="2">
    <source>
        <dbReference type="Proteomes" id="UP000002058"/>
    </source>
</evidence>
<proteinExistence type="predicted"/>
<dbReference type="KEGG" id="ure:UREG_06107"/>
<dbReference type="InParanoid" id="C4JWT4"/>
<evidence type="ECO:0008006" key="3">
    <source>
        <dbReference type="Google" id="ProtNLM"/>
    </source>
</evidence>
<accession>C4JWT4</accession>
<organism evidence="1 2">
    <name type="scientific">Uncinocarpus reesii (strain UAMH 1704)</name>
    <dbReference type="NCBI Taxonomy" id="336963"/>
    <lineage>
        <taxon>Eukaryota</taxon>
        <taxon>Fungi</taxon>
        <taxon>Dikarya</taxon>
        <taxon>Ascomycota</taxon>
        <taxon>Pezizomycotina</taxon>
        <taxon>Eurotiomycetes</taxon>
        <taxon>Eurotiomycetidae</taxon>
        <taxon>Onygenales</taxon>
        <taxon>Onygenaceae</taxon>
        <taxon>Uncinocarpus</taxon>
    </lineage>
</organism>
<dbReference type="GO" id="GO:0042148">
    <property type="term" value="P:DNA strand invasion"/>
    <property type="evidence" value="ECO:0007669"/>
    <property type="project" value="TreeGrafter"/>
</dbReference>
<dbReference type="GO" id="GO:0000724">
    <property type="term" value="P:double-strand break repair via homologous recombination"/>
    <property type="evidence" value="ECO:0007669"/>
    <property type="project" value="InterPro"/>
</dbReference>
<protein>
    <recommendedName>
        <fullName evidence="3">DNA recombination and repair protein Rad51-like C-terminal domain-containing protein</fullName>
    </recommendedName>
</protein>
<dbReference type="EMBL" id="CH476618">
    <property type="protein sequence ID" value="EEP81242.1"/>
    <property type="molecule type" value="Genomic_DNA"/>
</dbReference>
<dbReference type="VEuPathDB" id="FungiDB:UREG_06107"/>
<dbReference type="InterPro" id="IPR027417">
    <property type="entry name" value="P-loop_NTPase"/>
</dbReference>
<dbReference type="RefSeq" id="XP_002583140.1">
    <property type="nucleotide sequence ID" value="XM_002583094.1"/>
</dbReference>
<dbReference type="STRING" id="336963.C4JWT4"/>
<dbReference type="OrthoDB" id="420422at2759"/>
<dbReference type="PANTHER" id="PTHR46644">
    <property type="entry name" value="DNA REPAIR PROTEIN XRCC2"/>
    <property type="match status" value="1"/>
</dbReference>
<dbReference type="GO" id="GO:0033063">
    <property type="term" value="C:Rad51B-Rad51C-Rad51D-XRCC2 complex"/>
    <property type="evidence" value="ECO:0007669"/>
    <property type="project" value="InterPro"/>
</dbReference>
<dbReference type="AlphaFoldDB" id="C4JWT4"/>
<gene>
    <name evidence="1" type="ORF">UREG_06107</name>
</gene>
<dbReference type="HOGENOM" id="CLU_046729_0_0_1"/>
<evidence type="ECO:0000313" key="1">
    <source>
        <dbReference type="EMBL" id="EEP81242.1"/>
    </source>
</evidence>